<organism evidence="3 4">
    <name type="scientific">Burkholderia humptydooensis</name>
    <dbReference type="NCBI Taxonomy" id="430531"/>
    <lineage>
        <taxon>Bacteria</taxon>
        <taxon>Pseudomonadati</taxon>
        <taxon>Pseudomonadota</taxon>
        <taxon>Betaproteobacteria</taxon>
        <taxon>Burkholderiales</taxon>
        <taxon>Burkholderiaceae</taxon>
        <taxon>Burkholderia</taxon>
        <taxon>pseudomallei group</taxon>
    </lineage>
</organism>
<evidence type="ECO:0000256" key="2">
    <source>
        <dbReference type="SAM" id="MobiDB-lite"/>
    </source>
</evidence>
<gene>
    <name evidence="3" type="ORF">I6G56_10525</name>
</gene>
<sequence>MGTIENHSRSYGDGNLRNRLRQACLYGTIGLVASLSATCAMSAPNDDAHATAEHRMPHMESEHMMSAPPGSSTSFSLSKIAADDPEPPTDFRLGTLTKKIKTENPQTQAFFDQGLRFYCAFNFREAYRAFRAALKRDPDCVMCRWGIAMSLGVNINQLDQPEADRQIAQQNLKDALRIRDADPKERSLVDALLPRYEAHAQLPGELERQNRRNRDYAEAMAALAHRYPDDPDIQTLYADAVMNLKPWEYWDRQGNATYRDIPQAVEAIEGGLKDHSDHMGLIHWYIHIREGSTEPNDVTPYADKLAKLAPDAGHLVHMPSHIYYRTGAHLQSFEANRDATLSDEGYFKKVDAKLAGGIDHPDGDRYRWGYYRHNIHFALASAIMAGNVENMSWAADRLRKSEGEGITFRTDRYRGIYYQSLPYFMSPDEIIRQPPPHGTEKDWRFASVSWNYAQALAYVRKHDVRGAQRAYAKLVKDVIAFRKERPDEVMNSQTAEIMQSVARARIDQMKDDAQRGVRILERSVKQQDKMNYDEPPYWMVPVRQTLAALQIGLGQYDKAIKTLHASLGDDDPKHNAYTSFRGNSWAYFGLTQAYERIGLGNLTPEQQKDYDSARSRLAEYCPPDKNVCALSLDRM</sequence>
<evidence type="ECO:0000256" key="1">
    <source>
        <dbReference type="PROSITE-ProRule" id="PRU00339"/>
    </source>
</evidence>
<dbReference type="KEGG" id="bhg:I6G56_10525"/>
<dbReference type="PANTHER" id="PTHR45588">
    <property type="entry name" value="TPR DOMAIN-CONTAINING PROTEIN"/>
    <property type="match status" value="1"/>
</dbReference>
<protein>
    <submittedName>
        <fullName evidence="3">Tetratricopeptide repeat protein</fullName>
    </submittedName>
</protein>
<dbReference type="AlphaFoldDB" id="A0A7T2U4J4"/>
<dbReference type="RefSeq" id="WP_099975924.1">
    <property type="nucleotide sequence ID" value="NZ_CP013380.1"/>
</dbReference>
<feature type="compositionally biased region" description="Basic and acidic residues" evidence="2">
    <location>
        <begin position="54"/>
        <end position="63"/>
    </location>
</feature>
<evidence type="ECO:0000313" key="4">
    <source>
        <dbReference type="Proteomes" id="UP000594943"/>
    </source>
</evidence>
<reference evidence="3 4" key="1">
    <citation type="submission" date="2020-12" db="EMBL/GenBank/DDBJ databases">
        <title>FDA dAtabase for Regulatory Grade micrObial Sequences (FDA-ARGOS): Supporting development and validation of Infectious Disease Dx tests.</title>
        <authorList>
            <person name="Nelson B."/>
            <person name="Plummer A."/>
            <person name="Tallon L."/>
            <person name="Sadzewicz L."/>
            <person name="Zhao X."/>
            <person name="Boylan J."/>
            <person name="Ott S."/>
            <person name="Bowen H."/>
            <person name="Vavikolanu K."/>
            <person name="Mehta A."/>
            <person name="Aluvathingal J."/>
            <person name="Nadendla S."/>
            <person name="Myers T."/>
            <person name="Yan Y."/>
            <person name="Sichtig H."/>
        </authorList>
    </citation>
    <scope>NUCLEOTIDE SEQUENCE [LARGE SCALE GENOMIC DNA]</scope>
    <source>
        <strain evidence="3 4">FDAARGOS_899</strain>
    </source>
</reference>
<dbReference type="PANTHER" id="PTHR45588:SF1">
    <property type="entry name" value="WW DOMAIN-CONTAINING PROTEIN"/>
    <property type="match status" value="1"/>
</dbReference>
<dbReference type="Gene3D" id="1.25.40.10">
    <property type="entry name" value="Tetratricopeptide repeat domain"/>
    <property type="match status" value="2"/>
</dbReference>
<dbReference type="InterPro" id="IPR011990">
    <property type="entry name" value="TPR-like_helical_dom_sf"/>
</dbReference>
<accession>A0A7T2U4J4</accession>
<feature type="region of interest" description="Disordered" evidence="2">
    <location>
        <begin position="54"/>
        <end position="76"/>
    </location>
</feature>
<dbReference type="InterPro" id="IPR019734">
    <property type="entry name" value="TPR_rpt"/>
</dbReference>
<keyword evidence="1" id="KW-0802">TPR repeat</keyword>
<feature type="repeat" description="TPR" evidence="1">
    <location>
        <begin position="107"/>
        <end position="140"/>
    </location>
</feature>
<dbReference type="Proteomes" id="UP000594943">
    <property type="component" value="Chromosome 1"/>
</dbReference>
<name>A0A7T2U4J4_9BURK</name>
<dbReference type="EMBL" id="CP065686">
    <property type="protein sequence ID" value="QPS45449.1"/>
    <property type="molecule type" value="Genomic_DNA"/>
</dbReference>
<evidence type="ECO:0000313" key="3">
    <source>
        <dbReference type="EMBL" id="QPS45449.1"/>
    </source>
</evidence>
<dbReference type="PROSITE" id="PS50005">
    <property type="entry name" value="TPR"/>
    <property type="match status" value="1"/>
</dbReference>
<proteinExistence type="predicted"/>